<feature type="chain" id="PRO_5046051811" evidence="2">
    <location>
        <begin position="24"/>
        <end position="159"/>
    </location>
</feature>
<feature type="compositionally biased region" description="Low complexity" evidence="1">
    <location>
        <begin position="78"/>
        <end position="88"/>
    </location>
</feature>
<sequence>MNARLCALFLLLPLLIASAPSHAADDVFKWRDEKGRWQYGNQPPPGVKAERVNATISTVPAYKPKPLGGLPRAQESTEAPAAEAGGPAVTSASRQQMMDACEQAGGTDCDAIVNAALNASVGQAAARRVGTGTSSGSGGSSSSSSGSGATSKSTTPPPQ</sequence>
<name>A0ABX7M8J9_9RHOO</name>
<organism evidence="4 5">
    <name type="scientific">Niveibacterium microcysteis</name>
    <dbReference type="NCBI Taxonomy" id="2811415"/>
    <lineage>
        <taxon>Bacteria</taxon>
        <taxon>Pseudomonadati</taxon>
        <taxon>Pseudomonadota</taxon>
        <taxon>Betaproteobacteria</taxon>
        <taxon>Rhodocyclales</taxon>
        <taxon>Rhodocyclaceae</taxon>
        <taxon>Niveibacterium</taxon>
    </lineage>
</organism>
<feature type="region of interest" description="Disordered" evidence="1">
    <location>
        <begin position="122"/>
        <end position="159"/>
    </location>
</feature>
<dbReference type="RefSeq" id="WP_206255339.1">
    <property type="nucleotide sequence ID" value="NZ_CP071060.1"/>
</dbReference>
<dbReference type="EMBL" id="CP071060">
    <property type="protein sequence ID" value="QSI78067.1"/>
    <property type="molecule type" value="Genomic_DNA"/>
</dbReference>
<evidence type="ECO:0000259" key="3">
    <source>
        <dbReference type="Pfam" id="PF13511"/>
    </source>
</evidence>
<proteinExistence type="predicted"/>
<dbReference type="InterPro" id="IPR025392">
    <property type="entry name" value="DUF4124"/>
</dbReference>
<reference evidence="4 5" key="1">
    <citation type="submission" date="2021-02" db="EMBL/GenBank/DDBJ databases">
        <title>Niveibacterium changnyeongensis HC41.</title>
        <authorList>
            <person name="Kang M."/>
        </authorList>
    </citation>
    <scope>NUCLEOTIDE SEQUENCE [LARGE SCALE GENOMIC DNA]</scope>
    <source>
        <strain evidence="4 5">HC41</strain>
    </source>
</reference>
<feature type="region of interest" description="Disordered" evidence="1">
    <location>
        <begin position="60"/>
        <end position="94"/>
    </location>
</feature>
<gene>
    <name evidence="4" type="ORF">JY500_05335</name>
</gene>
<evidence type="ECO:0000313" key="5">
    <source>
        <dbReference type="Proteomes" id="UP000663570"/>
    </source>
</evidence>
<evidence type="ECO:0000256" key="1">
    <source>
        <dbReference type="SAM" id="MobiDB-lite"/>
    </source>
</evidence>
<evidence type="ECO:0000313" key="4">
    <source>
        <dbReference type="EMBL" id="QSI78067.1"/>
    </source>
</evidence>
<feature type="compositionally biased region" description="Low complexity" evidence="1">
    <location>
        <begin position="140"/>
        <end position="159"/>
    </location>
</feature>
<accession>A0ABX7M8J9</accession>
<keyword evidence="5" id="KW-1185">Reference proteome</keyword>
<evidence type="ECO:0000256" key="2">
    <source>
        <dbReference type="SAM" id="SignalP"/>
    </source>
</evidence>
<feature type="signal peptide" evidence="2">
    <location>
        <begin position="1"/>
        <end position="23"/>
    </location>
</feature>
<keyword evidence="2" id="KW-0732">Signal</keyword>
<feature type="domain" description="DUF4124" evidence="3">
    <location>
        <begin position="14"/>
        <end position="56"/>
    </location>
</feature>
<dbReference type="Proteomes" id="UP000663570">
    <property type="component" value="Chromosome"/>
</dbReference>
<protein>
    <submittedName>
        <fullName evidence="4">DUF4124 domain-containing protein</fullName>
    </submittedName>
</protein>
<dbReference type="Pfam" id="PF13511">
    <property type="entry name" value="DUF4124"/>
    <property type="match status" value="1"/>
</dbReference>